<reference evidence="2" key="2">
    <citation type="submission" date="2019-04" db="EMBL/GenBank/DDBJ databases">
        <authorList>
            <person name="Howe K."/>
            <person name="Paulini M."/>
            <person name="Williams G."/>
        </authorList>
    </citation>
    <scope>NUCLEOTIDE SEQUENCE [LARGE SCALE GENOMIC DNA]</scope>
    <source>
        <strain evidence="2">FR3</strain>
    </source>
</reference>
<name>A0A4E9FSC8_BRUMA</name>
<dbReference type="WBParaSite" id="Bm10581b.1">
    <property type="protein sequence ID" value="Bm10581b.1"/>
    <property type="gene ID" value="WBGene00230842"/>
</dbReference>
<protein>
    <submittedName>
        <fullName evidence="4">CX domain-containing protein</fullName>
    </submittedName>
</protein>
<dbReference type="GeneID" id="6105147"/>
<dbReference type="Proteomes" id="UP000006672">
    <property type="component" value="Unassembled WGS sequence"/>
</dbReference>
<keyword evidence="3" id="KW-1185">Reference proteome</keyword>
<gene>
    <name evidence="2 4" type="primary">Bm10581</name>
    <name evidence="2" type="ORF">BM_BM10581</name>
</gene>
<evidence type="ECO:0000313" key="3">
    <source>
        <dbReference type="Proteomes" id="UP000006672"/>
    </source>
</evidence>
<sequence>MNSDHTLLTMLLSAIEFVRGGTNPSKFYSTFGNGMYYDQSDFSAHSSFLKLRDYLRSAGVARNDSLRIILRTKQYFYRGFRKASESYLLDMSILRLVLWCGMLPALLQRSMAVTRARFL</sequence>
<feature type="chain" id="PRO_5020042013" evidence="1">
    <location>
        <begin position="21"/>
        <end position="119"/>
    </location>
</feature>
<dbReference type="RefSeq" id="XP_042937923.1">
    <property type="nucleotide sequence ID" value="XM_043081989.1"/>
</dbReference>
<reference evidence="4" key="3">
    <citation type="submission" date="2019-12" db="UniProtKB">
        <authorList>
            <consortium name="WormBaseParasite"/>
        </authorList>
    </citation>
    <scope>IDENTIFICATION</scope>
</reference>
<keyword evidence="1" id="KW-0732">Signal</keyword>
<dbReference type="CTD" id="6105147"/>
<organism evidence="2">
    <name type="scientific">Brugia malayi</name>
    <name type="common">Filarial nematode worm</name>
    <dbReference type="NCBI Taxonomy" id="6279"/>
    <lineage>
        <taxon>Eukaryota</taxon>
        <taxon>Metazoa</taxon>
        <taxon>Ecdysozoa</taxon>
        <taxon>Nematoda</taxon>
        <taxon>Chromadorea</taxon>
        <taxon>Rhabditida</taxon>
        <taxon>Spirurina</taxon>
        <taxon>Spiruromorpha</taxon>
        <taxon>Filarioidea</taxon>
        <taxon>Onchocercidae</taxon>
        <taxon>Brugia</taxon>
    </lineage>
</organism>
<dbReference type="EMBL" id="CAAKNF010000195">
    <property type="protein sequence ID" value="VIO98671.1"/>
    <property type="molecule type" value="Genomic_DNA"/>
</dbReference>
<feature type="signal peptide" evidence="1">
    <location>
        <begin position="1"/>
        <end position="20"/>
    </location>
</feature>
<evidence type="ECO:0000313" key="4">
    <source>
        <dbReference type="WBParaSite" id="Bm10581b.1"/>
    </source>
</evidence>
<dbReference type="AlphaFoldDB" id="A0A4E9FSC8"/>
<accession>A0A4E9FSC8</accession>
<accession>A0A5S6P7P3</accession>
<evidence type="ECO:0000313" key="2">
    <source>
        <dbReference type="EMBL" id="VIO98671.1"/>
    </source>
</evidence>
<proteinExistence type="predicted"/>
<evidence type="ECO:0000256" key="1">
    <source>
        <dbReference type="SAM" id="SignalP"/>
    </source>
</evidence>
<reference evidence="3" key="1">
    <citation type="journal article" date="2007" name="Science">
        <title>Draft genome of the filarial nematode parasite Brugia malayi.</title>
        <authorList>
            <person name="Ghedin E."/>
            <person name="Wang S."/>
            <person name="Spiro D."/>
            <person name="Caler E."/>
            <person name="Zhao Q."/>
            <person name="Crabtree J."/>
            <person name="Allen J.E."/>
            <person name="Delcher A.L."/>
            <person name="Guiliano D.B."/>
            <person name="Miranda-Saavedra D."/>
            <person name="Angiuoli S.V."/>
            <person name="Creasy T."/>
            <person name="Amedeo P."/>
            <person name="Haas B."/>
            <person name="El-Sayed N.M."/>
            <person name="Wortman J.R."/>
            <person name="Feldblyum T."/>
            <person name="Tallon L."/>
            <person name="Schatz M."/>
            <person name="Shumway M."/>
            <person name="Koo H."/>
            <person name="Salzberg S.L."/>
            <person name="Schobel S."/>
            <person name="Pertea M."/>
            <person name="Pop M."/>
            <person name="White O."/>
            <person name="Barton G.J."/>
            <person name="Carlow C.K."/>
            <person name="Crawford M.J."/>
            <person name="Daub J."/>
            <person name="Dimmic M.W."/>
            <person name="Estes C.F."/>
            <person name="Foster J.M."/>
            <person name="Ganatra M."/>
            <person name="Gregory W.F."/>
            <person name="Johnson N.M."/>
            <person name="Jin J."/>
            <person name="Komuniecki R."/>
            <person name="Korf I."/>
            <person name="Kumar S."/>
            <person name="Laney S."/>
            <person name="Li B.W."/>
            <person name="Li W."/>
            <person name="Lindblom T.H."/>
            <person name="Lustigman S."/>
            <person name="Ma D."/>
            <person name="Maina C.V."/>
            <person name="Martin D.M."/>
            <person name="McCarter J.P."/>
            <person name="McReynolds L."/>
            <person name="Mitreva M."/>
            <person name="Nutman T.B."/>
            <person name="Parkinson J."/>
            <person name="Peregrin-Alvarez J.M."/>
            <person name="Poole C."/>
            <person name="Ren Q."/>
            <person name="Saunders L."/>
            <person name="Sluder A.E."/>
            <person name="Smith K."/>
            <person name="Stanke M."/>
            <person name="Unnasch T.R."/>
            <person name="Ware J."/>
            <person name="Wei A.D."/>
            <person name="Weil G."/>
            <person name="Williams D.J."/>
            <person name="Zhang Y."/>
            <person name="Williams S.A."/>
            <person name="Fraser-Liggett C."/>
            <person name="Slatko B."/>
            <person name="Blaxter M.L."/>
            <person name="Scott A.L."/>
        </authorList>
    </citation>
    <scope>NUCLEOTIDE SEQUENCE</scope>
    <source>
        <strain evidence="3">FR3</strain>
    </source>
</reference>
<dbReference type="OrthoDB" id="5773322at2759"/>